<dbReference type="Proteomes" id="UP000552241">
    <property type="component" value="Unassembled WGS sequence"/>
</dbReference>
<evidence type="ECO:0000313" key="2">
    <source>
        <dbReference type="Proteomes" id="UP000552241"/>
    </source>
</evidence>
<proteinExistence type="predicted"/>
<keyword evidence="2" id="KW-1185">Reference proteome</keyword>
<organism evidence="1 2">
    <name type="scientific">Moheibacter lacus</name>
    <dbReference type="NCBI Taxonomy" id="2745851"/>
    <lineage>
        <taxon>Bacteria</taxon>
        <taxon>Pseudomonadati</taxon>
        <taxon>Bacteroidota</taxon>
        <taxon>Flavobacteriia</taxon>
        <taxon>Flavobacteriales</taxon>
        <taxon>Weeksellaceae</taxon>
        <taxon>Moheibacter</taxon>
    </lineage>
</organism>
<dbReference type="AlphaFoldDB" id="A0A838ZQP4"/>
<accession>A0A838ZQP4</accession>
<dbReference type="RefSeq" id="WP_182043152.1">
    <property type="nucleotide sequence ID" value="NZ_JACDZE010000001.1"/>
</dbReference>
<gene>
    <name evidence="1" type="ORF">HU137_07460</name>
</gene>
<protein>
    <submittedName>
        <fullName evidence="1">Uncharacterized protein</fullName>
    </submittedName>
</protein>
<dbReference type="EMBL" id="JACDZE010000001">
    <property type="protein sequence ID" value="MBA5629605.1"/>
    <property type="molecule type" value="Genomic_DNA"/>
</dbReference>
<sequence>MKQFYLLILIVISQYVISQDKIHFIEGDSIEVKVLEINETEIKYKKFSNLEGPLYTVDKSSVYEIYFSNGEVEKLNKNITDIDNQYLELESSNIDVIFSRGKKVFVDNPNLAKPKAIMYLREHLEQWGYWEVTENIYEADFIIDYYFSKKAMADKSAKVILKTRNGIIYKESREYYAKGRHNHGFNPSSWVANKIVEQYLKVEFK</sequence>
<comment type="caution">
    <text evidence="1">The sequence shown here is derived from an EMBL/GenBank/DDBJ whole genome shotgun (WGS) entry which is preliminary data.</text>
</comment>
<evidence type="ECO:0000313" key="1">
    <source>
        <dbReference type="EMBL" id="MBA5629605.1"/>
    </source>
</evidence>
<reference evidence="1 2" key="1">
    <citation type="submission" date="2020-07" db="EMBL/GenBank/DDBJ databases">
        <title>Moheibacter lacus sp. nov., a member of the family Flavobacteriaceae isolated from freshwater lake sediment.</title>
        <authorList>
            <person name="Liu Y."/>
        </authorList>
    </citation>
    <scope>NUCLEOTIDE SEQUENCE [LARGE SCALE GENOMIC DNA]</scope>
    <source>
        <strain evidence="1 2">BDHS18</strain>
    </source>
</reference>
<name>A0A838ZQP4_9FLAO</name>